<evidence type="ECO:0000313" key="3">
    <source>
        <dbReference type="Proteomes" id="UP000787472"/>
    </source>
</evidence>
<keyword evidence="1" id="KW-0732">Signal</keyword>
<organism evidence="2 3">
    <name type="scientific">Pseudomaricurvus hydrocarbonicus</name>
    <dbReference type="NCBI Taxonomy" id="1470433"/>
    <lineage>
        <taxon>Bacteria</taxon>
        <taxon>Pseudomonadati</taxon>
        <taxon>Pseudomonadota</taxon>
        <taxon>Gammaproteobacteria</taxon>
        <taxon>Cellvibrionales</taxon>
        <taxon>Cellvibrionaceae</taxon>
        <taxon>Pseudomaricurvus</taxon>
    </lineage>
</organism>
<keyword evidence="3" id="KW-1185">Reference proteome</keyword>
<dbReference type="SUPFAM" id="SSF51905">
    <property type="entry name" value="FAD/NAD(P)-binding domain"/>
    <property type="match status" value="1"/>
</dbReference>
<reference evidence="2" key="1">
    <citation type="submission" date="2020-03" db="EMBL/GenBank/DDBJ databases">
        <authorList>
            <person name="Guo F."/>
        </authorList>
    </citation>
    <scope>NUCLEOTIDE SEQUENCE</scope>
    <source>
        <strain evidence="2">JCM 30134</strain>
    </source>
</reference>
<protein>
    <submittedName>
        <fullName evidence="2">NAD(P)/FAD-dependent oxidoreductase</fullName>
    </submittedName>
</protein>
<evidence type="ECO:0000313" key="2">
    <source>
        <dbReference type="EMBL" id="NHO67897.1"/>
    </source>
</evidence>
<name>A0A9E5MPD4_9GAMM</name>
<dbReference type="Pfam" id="PF13450">
    <property type="entry name" value="NAD_binding_8"/>
    <property type="match status" value="1"/>
</dbReference>
<dbReference type="NCBIfam" id="TIGR01409">
    <property type="entry name" value="TAT_signal_seq"/>
    <property type="match status" value="1"/>
</dbReference>
<proteinExistence type="predicted"/>
<dbReference type="AlphaFoldDB" id="A0A9E5MPD4"/>
<sequence length="627" mass="69491">MSKASITRRDFLNGVAVGVGGLGLSPLPALATAPTSQADSAYYPPRLTGLRGTHAGAFEVAHSVAWQGKQWPIPARQTDDTYDLIVVGGGISGLTAAMLFQQQAGRDSRILILDNHDDFGGHAKRNEFTVGDQTLIGYGGSQSLEGPHSYSKVSQQVLKDLGIELQKFYDYFDQDFNQQWKLKRGLYFSKEHFGVDRLTDNPFSWYQQSLESLTDTVRQFPIAKDVQTALLNFLRDTSPLTPDHWSQAQRIENLRSTNFSDFLQTHAQLPPAAIDVFRDNMKGIWGVGWDSLSTLEAIRLGMPGADRLGVSAEEAHSHYSEEPYIFHFPDGNAGVARALVRYLNPGAVPGESIEDLVTSQVNYALLDSDSAPVRLRLNSTAVHVQHSPDQLSVDVTYVRDQQSIKVKGKHVVMACYNNLIPFICPEVPEAQRSAIDYAEKVPLVYANVAVTNWQAFAKSGYNGFHTPRSTMFHNIEMDFPVSMGDYAFTPSPEAPTILHASMIPSFPNQGLTSREQHKLGRQRLYQMAFEEFEDDLFKQLDGALGSWGFDVQRDITAITVNRWPHGYAYEYNELYDEPDWGPEKGPHIAGRARIGRISIANSDASAYAYVNGAMDAAARAVSEQLSG</sequence>
<dbReference type="Gene3D" id="3.50.50.60">
    <property type="entry name" value="FAD/NAD(P)-binding domain"/>
    <property type="match status" value="1"/>
</dbReference>
<gene>
    <name evidence="2" type="ORF">G8770_20310</name>
</gene>
<dbReference type="PROSITE" id="PS51318">
    <property type="entry name" value="TAT"/>
    <property type="match status" value="1"/>
</dbReference>
<dbReference type="Gene3D" id="3.90.660.10">
    <property type="match status" value="1"/>
</dbReference>
<dbReference type="Proteomes" id="UP000787472">
    <property type="component" value="Unassembled WGS sequence"/>
</dbReference>
<comment type="caution">
    <text evidence="2">The sequence shown here is derived from an EMBL/GenBank/DDBJ whole genome shotgun (WGS) entry which is preliminary data.</text>
</comment>
<dbReference type="RefSeq" id="WP_167191376.1">
    <property type="nucleotide sequence ID" value="NZ_JAAONZ010000021.1"/>
</dbReference>
<evidence type="ECO:0000256" key="1">
    <source>
        <dbReference type="ARBA" id="ARBA00022729"/>
    </source>
</evidence>
<dbReference type="EMBL" id="JAAONZ010000021">
    <property type="protein sequence ID" value="NHO67897.1"/>
    <property type="molecule type" value="Genomic_DNA"/>
</dbReference>
<dbReference type="InterPro" id="IPR006311">
    <property type="entry name" value="TAT_signal"/>
</dbReference>
<dbReference type="Gene3D" id="1.10.405.10">
    <property type="entry name" value="Guanine Nucleotide Dissociation Inhibitor, domain 1"/>
    <property type="match status" value="1"/>
</dbReference>
<dbReference type="InterPro" id="IPR019546">
    <property type="entry name" value="TAT_signal_bac_arc"/>
</dbReference>
<accession>A0A9E5MPD4</accession>
<dbReference type="InterPro" id="IPR036188">
    <property type="entry name" value="FAD/NAD-bd_sf"/>
</dbReference>